<feature type="domain" description="Cytochrome c-type biogenesis protein H Ig-like" evidence="2">
    <location>
        <begin position="30"/>
        <end position="134"/>
    </location>
</feature>
<accession>A0ABU5VTZ4</accession>
<proteinExistence type="predicted"/>
<dbReference type="Pfam" id="PF23892">
    <property type="entry name" value="Ig_CycH"/>
    <property type="match status" value="1"/>
</dbReference>
<dbReference type="RefSeq" id="WP_323575483.1">
    <property type="nucleotide sequence ID" value="NZ_JAYGJQ010000001.1"/>
</dbReference>
<evidence type="ECO:0000313" key="3">
    <source>
        <dbReference type="EMBL" id="MEA9355853.1"/>
    </source>
</evidence>
<reference evidence="3 4" key="1">
    <citation type="submission" date="2023-11" db="EMBL/GenBank/DDBJ databases">
        <title>A Novel Polar Bacteriovorax (B. antarcticus) Isolated from the Biocrust in Antarctica.</title>
        <authorList>
            <person name="Mun W."/>
            <person name="Choi S.Y."/>
            <person name="Mitchell R.J."/>
        </authorList>
    </citation>
    <scope>NUCLEOTIDE SEQUENCE [LARGE SCALE GENOMIC DNA]</scope>
    <source>
        <strain evidence="3 4">PP10</strain>
    </source>
</reference>
<gene>
    <name evidence="3" type="ORF">SHI21_06565</name>
</gene>
<evidence type="ECO:0000256" key="1">
    <source>
        <dbReference type="SAM" id="SignalP"/>
    </source>
</evidence>
<dbReference type="Proteomes" id="UP001302274">
    <property type="component" value="Unassembled WGS sequence"/>
</dbReference>
<dbReference type="EMBL" id="JAYGJQ010000001">
    <property type="protein sequence ID" value="MEA9355853.1"/>
    <property type="molecule type" value="Genomic_DNA"/>
</dbReference>
<organism evidence="3 4">
    <name type="scientific">Bacteriovorax antarcticus</name>
    <dbReference type="NCBI Taxonomy" id="3088717"/>
    <lineage>
        <taxon>Bacteria</taxon>
        <taxon>Pseudomonadati</taxon>
        <taxon>Bdellovibrionota</taxon>
        <taxon>Bacteriovoracia</taxon>
        <taxon>Bacteriovoracales</taxon>
        <taxon>Bacteriovoracaceae</taxon>
        <taxon>Bacteriovorax</taxon>
    </lineage>
</organism>
<keyword evidence="1" id="KW-0732">Signal</keyword>
<feature type="signal peptide" evidence="1">
    <location>
        <begin position="1"/>
        <end position="20"/>
    </location>
</feature>
<evidence type="ECO:0000313" key="4">
    <source>
        <dbReference type="Proteomes" id="UP001302274"/>
    </source>
</evidence>
<keyword evidence="4" id="KW-1185">Reference proteome</keyword>
<protein>
    <recommendedName>
        <fullName evidence="2">Cytochrome c-type biogenesis protein H Ig-like domain-containing protein</fullName>
    </recommendedName>
</protein>
<evidence type="ECO:0000259" key="2">
    <source>
        <dbReference type="Pfam" id="PF23892"/>
    </source>
</evidence>
<dbReference type="InterPro" id="IPR056412">
    <property type="entry name" value="Ig_CycH"/>
</dbReference>
<feature type="chain" id="PRO_5046001316" description="Cytochrome c-type biogenesis protein H Ig-like domain-containing protein" evidence="1">
    <location>
        <begin position="21"/>
        <end position="143"/>
    </location>
</feature>
<sequence length="143" mass="15336">MKNIFVTIMVSLFIATNANAYTDPKVGGLVTLKKGLEKKITKNGVLYVFAKQAGPDSGPNDRTPPVAVIKIANPTFPQAFVITQKNVMIPGSEFKGPLHVIARFSPDGNALNKSGAIEGMDPKFPSADLGNKNLNIELNVELK</sequence>
<name>A0ABU5VTZ4_9BACT</name>
<comment type="caution">
    <text evidence="3">The sequence shown here is derived from an EMBL/GenBank/DDBJ whole genome shotgun (WGS) entry which is preliminary data.</text>
</comment>